<evidence type="ECO:0008006" key="3">
    <source>
        <dbReference type="Google" id="ProtNLM"/>
    </source>
</evidence>
<organism evidence="1 2">
    <name type="scientific">Ancylobacter vacuolatus</name>
    <dbReference type="NCBI Taxonomy" id="223389"/>
    <lineage>
        <taxon>Bacteria</taxon>
        <taxon>Pseudomonadati</taxon>
        <taxon>Pseudomonadota</taxon>
        <taxon>Alphaproteobacteria</taxon>
        <taxon>Hyphomicrobiales</taxon>
        <taxon>Xanthobacteraceae</taxon>
        <taxon>Ancylobacter</taxon>
    </lineage>
</organism>
<accession>A0ABU0DF56</accession>
<dbReference type="Gene3D" id="3.40.50.300">
    <property type="entry name" value="P-loop containing nucleotide triphosphate hydrolases"/>
    <property type="match status" value="1"/>
</dbReference>
<gene>
    <name evidence="1" type="ORF">J2S76_001477</name>
</gene>
<dbReference type="Proteomes" id="UP001238467">
    <property type="component" value="Unassembled WGS sequence"/>
</dbReference>
<evidence type="ECO:0000313" key="2">
    <source>
        <dbReference type="Proteomes" id="UP001238467"/>
    </source>
</evidence>
<name>A0ABU0DF56_9HYPH</name>
<reference evidence="1 2" key="1">
    <citation type="submission" date="2023-07" db="EMBL/GenBank/DDBJ databases">
        <title>Genomic Encyclopedia of Type Strains, Phase IV (KMG-IV): sequencing the most valuable type-strain genomes for metagenomic binning, comparative biology and taxonomic classification.</title>
        <authorList>
            <person name="Goeker M."/>
        </authorList>
    </citation>
    <scope>NUCLEOTIDE SEQUENCE [LARGE SCALE GENOMIC DNA]</scope>
    <source>
        <strain evidence="1 2">DSM 1277</strain>
    </source>
</reference>
<comment type="caution">
    <text evidence="1">The sequence shown here is derived from an EMBL/GenBank/DDBJ whole genome shotgun (WGS) entry which is preliminary data.</text>
</comment>
<dbReference type="InterPro" id="IPR027417">
    <property type="entry name" value="P-loop_NTPase"/>
</dbReference>
<evidence type="ECO:0000313" key="1">
    <source>
        <dbReference type="EMBL" id="MDQ0347060.1"/>
    </source>
</evidence>
<dbReference type="EMBL" id="JAUSUH010000002">
    <property type="protein sequence ID" value="MDQ0347060.1"/>
    <property type="molecule type" value="Genomic_DNA"/>
</dbReference>
<keyword evidence="2" id="KW-1185">Reference proteome</keyword>
<dbReference type="RefSeq" id="WP_307058974.1">
    <property type="nucleotide sequence ID" value="NZ_JAUSUH010000002.1"/>
</dbReference>
<sequence>MITDIADIFRTVGQPTVTYVQRDNGKLERALDSALSERGQLCLITGPSKTGKTTLYRKVLDDRGARPLIVRCDKSLTCNELWRKALEAVDFDRVETRSRASSKSASGELELSTDVGWKWLAKASAKLKAVVSIDSTETEIRNKVLADPGPDLLVPILSYTNYVLIIEDFHYISDKEKVLLFQQWKRFIDNEISIVVLGTTHRAVDIANSNKDLIGRIRQIDIAQWSQTDLEAICHLGFGYLGVSFEKEFATSICQEAVGLPIIVQQCCLELAQSKGIRSISGSIKSGIKFNNSEIEAALHNVASQRYSQFKSHYDTLIKGPREKSRKYRTYELIIGCFTLDPIKFSLSRTEIDRRVAKLCEVSEIPPAASMNSTFGALKKFQERRNFELLEWLPNEEVLYIVEPSFLFYVRWRSPKNTPNVQLDFFEILIKNQWSEADSERLSSFNNLIKAARLFKDRHSSVRPRARPKDTLG</sequence>
<protein>
    <recommendedName>
        <fullName evidence="3">AAA+ ATPase domain-containing protein</fullName>
    </recommendedName>
</protein>
<proteinExistence type="predicted"/>
<dbReference type="SUPFAM" id="SSF52540">
    <property type="entry name" value="P-loop containing nucleoside triphosphate hydrolases"/>
    <property type="match status" value="1"/>
</dbReference>